<name>A0AA41N8N5_SCICA</name>
<gene>
    <name evidence="2" type="ORF">SUZIE_185005</name>
</gene>
<evidence type="ECO:0000313" key="2">
    <source>
        <dbReference type="EMBL" id="MBZ3885850.1"/>
    </source>
</evidence>
<dbReference type="Proteomes" id="UP001166674">
    <property type="component" value="Unassembled WGS sequence"/>
</dbReference>
<dbReference type="InterPro" id="IPR045206">
    <property type="entry name" value="Maestro_heat-like_prot"/>
</dbReference>
<dbReference type="InterPro" id="IPR048465">
    <property type="entry name" value="Maestro-like_HEAT"/>
</dbReference>
<keyword evidence="3" id="KW-1185">Reference proteome</keyword>
<proteinExistence type="predicted"/>
<accession>A0AA41N8N5</accession>
<reference evidence="2" key="1">
    <citation type="submission" date="2020-03" db="EMBL/GenBank/DDBJ databases">
        <title>Studies in the Genomics of Life Span.</title>
        <authorList>
            <person name="Glass D."/>
        </authorList>
    </citation>
    <scope>NUCLEOTIDE SEQUENCE</scope>
    <source>
        <strain evidence="2">SUZIE</strain>
        <tissue evidence="2">Muscle</tissue>
    </source>
</reference>
<organism evidence="2 3">
    <name type="scientific">Sciurus carolinensis</name>
    <name type="common">Eastern gray squirrel</name>
    <dbReference type="NCBI Taxonomy" id="30640"/>
    <lineage>
        <taxon>Eukaryota</taxon>
        <taxon>Metazoa</taxon>
        <taxon>Chordata</taxon>
        <taxon>Craniata</taxon>
        <taxon>Vertebrata</taxon>
        <taxon>Euteleostomi</taxon>
        <taxon>Mammalia</taxon>
        <taxon>Eutheria</taxon>
        <taxon>Euarchontoglires</taxon>
        <taxon>Glires</taxon>
        <taxon>Rodentia</taxon>
        <taxon>Sciuromorpha</taxon>
        <taxon>Sciuridae</taxon>
        <taxon>Sciurinae</taxon>
        <taxon>Sciurini</taxon>
        <taxon>Sciurus</taxon>
    </lineage>
</organism>
<dbReference type="PANTHER" id="PTHR23120">
    <property type="entry name" value="MAESTRO-RELATED HEAT DOMAIN-CONTAINING"/>
    <property type="match status" value="1"/>
</dbReference>
<dbReference type="AlphaFoldDB" id="A0AA41N8N5"/>
<dbReference type="PANTHER" id="PTHR23120:SF42">
    <property type="entry name" value="MAESTRO HEAT-LIKE REPEAT FAMILY MEMBER 3"/>
    <property type="match status" value="1"/>
</dbReference>
<dbReference type="EMBL" id="JAATJV010402883">
    <property type="protein sequence ID" value="MBZ3885850.1"/>
    <property type="molecule type" value="Genomic_DNA"/>
</dbReference>
<feature type="domain" description="Maestro-like HEAT-repeats" evidence="1">
    <location>
        <begin position="2"/>
        <end position="113"/>
    </location>
</feature>
<comment type="caution">
    <text evidence="2">The sequence shown here is derived from an EMBL/GenBank/DDBJ whole genome shotgun (WGS) entry which is preliminary data.</text>
</comment>
<dbReference type="Pfam" id="PF21047">
    <property type="entry name" value="HEAT_Maestro"/>
    <property type="match status" value="1"/>
</dbReference>
<dbReference type="GO" id="GO:0005737">
    <property type="term" value="C:cytoplasm"/>
    <property type="evidence" value="ECO:0007669"/>
    <property type="project" value="TreeGrafter"/>
</dbReference>
<evidence type="ECO:0000259" key="1">
    <source>
        <dbReference type="Pfam" id="PF21047"/>
    </source>
</evidence>
<sequence length="342" mass="38896">MERADVIMVALEALISTNLYDIHAASKVLKMVLKYNIPEIGKVSEIIEYIYFHTNSITEATAQSTIRRILYLLAQSYTDEVILTLFKIEDESQKGIHRPWEILASFPKGYEVIMEYLLQRLIPFQAKKDQEPSRTSRISPWIATRAIYELLQEPSRRMELHTFFSSLYVRLLFQVSFLVLEESAEMLQDQQLVMECVDPVSSTVEALKTLMYSSGYEELVTYVHTFGGWNLLVDPEKHYDGVTLLARSLVVKDCWHNRPIFSFIISILQDMNCPNHITALVFLTEVTGAAGGWGGAGASKAAIYPWSIHPAARLTSQPPRRIEDLTNNTSLGFLELEDLIPA</sequence>
<evidence type="ECO:0000313" key="3">
    <source>
        <dbReference type="Proteomes" id="UP001166674"/>
    </source>
</evidence>
<protein>
    <submittedName>
        <fullName evidence="2">Maestro heat-like repeat-containing protein family member 1</fullName>
    </submittedName>
</protein>